<dbReference type="PANTHER" id="PTHR11349">
    <property type="entry name" value="NUCLEOSIDE DIPHOSPHATE KINASE"/>
    <property type="match status" value="1"/>
</dbReference>
<keyword evidence="11" id="KW-1185">Reference proteome</keyword>
<evidence type="ECO:0000313" key="10">
    <source>
        <dbReference type="EMBL" id="KAJ7377096.1"/>
    </source>
</evidence>
<dbReference type="PROSITE" id="PS00469">
    <property type="entry name" value="NDPK"/>
    <property type="match status" value="1"/>
</dbReference>
<dbReference type="GO" id="GO:0004550">
    <property type="term" value="F:nucleoside diphosphate kinase activity"/>
    <property type="evidence" value="ECO:0007669"/>
    <property type="project" value="UniProtKB-EC"/>
</dbReference>
<feature type="binding site" evidence="7">
    <location>
        <position position="61"/>
    </location>
    <ligand>
        <name>ATP</name>
        <dbReference type="ChEBI" id="CHEBI:30616"/>
    </ligand>
</feature>
<feature type="binding site" evidence="7">
    <location>
        <position position="19"/>
    </location>
    <ligand>
        <name>ATP</name>
        <dbReference type="ChEBI" id="CHEBI:30616"/>
    </ligand>
</feature>
<evidence type="ECO:0000256" key="3">
    <source>
        <dbReference type="ARBA" id="ARBA00022679"/>
    </source>
</evidence>
<dbReference type="InterPro" id="IPR034907">
    <property type="entry name" value="NDK-like_dom"/>
</dbReference>
<evidence type="ECO:0000256" key="7">
    <source>
        <dbReference type="PROSITE-ProRule" id="PRU00706"/>
    </source>
</evidence>
<evidence type="ECO:0000256" key="4">
    <source>
        <dbReference type="ARBA" id="ARBA00022741"/>
    </source>
</evidence>
<dbReference type="SMART" id="SM00562">
    <property type="entry name" value="NDK"/>
    <property type="match status" value="1"/>
</dbReference>
<dbReference type="PROSITE" id="PS51374">
    <property type="entry name" value="NDPK_LIKE"/>
    <property type="match status" value="1"/>
</dbReference>
<dbReference type="CDD" id="cd04413">
    <property type="entry name" value="NDPk_I"/>
    <property type="match status" value="1"/>
</dbReference>
<feature type="binding site" evidence="7">
    <location>
        <position position="78"/>
    </location>
    <ligand>
        <name>ATP</name>
        <dbReference type="ChEBI" id="CHEBI:30616"/>
    </ligand>
</feature>
<keyword evidence="6 8" id="KW-0067">ATP-binding</keyword>
<keyword evidence="3 8" id="KW-0808">Transferase</keyword>
<comment type="caution">
    <text evidence="10">The sequence shown here is derived from an EMBL/GenBank/DDBJ whole genome shotgun (WGS) entry which is preliminary data.</text>
</comment>
<dbReference type="SUPFAM" id="SSF54919">
    <property type="entry name" value="Nucleoside diphosphate kinase, NDK"/>
    <property type="match status" value="1"/>
</dbReference>
<proteinExistence type="inferred from homology"/>
<dbReference type="GO" id="GO:0005524">
    <property type="term" value="F:ATP binding"/>
    <property type="evidence" value="ECO:0007669"/>
    <property type="project" value="UniProtKB-KW"/>
</dbReference>
<dbReference type="EMBL" id="MU826383">
    <property type="protein sequence ID" value="KAJ7377096.1"/>
    <property type="molecule type" value="Genomic_DNA"/>
</dbReference>
<comment type="cofactor">
    <cofactor evidence="1">
        <name>Mg(2+)</name>
        <dbReference type="ChEBI" id="CHEBI:18420"/>
    </cofactor>
</comment>
<feature type="binding site" evidence="7">
    <location>
        <position position="67"/>
    </location>
    <ligand>
        <name>ATP</name>
        <dbReference type="ChEBI" id="CHEBI:30616"/>
    </ligand>
</feature>
<dbReference type="EC" id="2.7.4.6" evidence="8"/>
<dbReference type="Pfam" id="PF00334">
    <property type="entry name" value="NDK"/>
    <property type="match status" value="1"/>
</dbReference>
<feature type="binding site" evidence="7">
    <location>
        <position position="47"/>
    </location>
    <ligand>
        <name>ATP</name>
        <dbReference type="ChEBI" id="CHEBI:30616"/>
    </ligand>
</feature>
<dbReference type="OrthoDB" id="2162449at2759"/>
<organism evidence="10 11">
    <name type="scientific">Desmophyllum pertusum</name>
    <dbReference type="NCBI Taxonomy" id="174260"/>
    <lineage>
        <taxon>Eukaryota</taxon>
        <taxon>Metazoa</taxon>
        <taxon>Cnidaria</taxon>
        <taxon>Anthozoa</taxon>
        <taxon>Hexacorallia</taxon>
        <taxon>Scleractinia</taxon>
        <taxon>Caryophylliina</taxon>
        <taxon>Caryophylliidae</taxon>
        <taxon>Desmophyllum</taxon>
    </lineage>
</organism>
<evidence type="ECO:0000313" key="11">
    <source>
        <dbReference type="Proteomes" id="UP001163046"/>
    </source>
</evidence>
<reference evidence="10" key="1">
    <citation type="submission" date="2023-01" db="EMBL/GenBank/DDBJ databases">
        <title>Genome assembly of the deep-sea coral Lophelia pertusa.</title>
        <authorList>
            <person name="Herrera S."/>
            <person name="Cordes E."/>
        </authorList>
    </citation>
    <scope>NUCLEOTIDE SEQUENCE</scope>
    <source>
        <strain evidence="10">USNM1676648</strain>
        <tissue evidence="10">Polyp</tissue>
    </source>
</reference>
<comment type="similarity">
    <text evidence="2 7">Belongs to the NDK family.</text>
</comment>
<dbReference type="InterPro" id="IPR036850">
    <property type="entry name" value="NDK-like_dom_sf"/>
</dbReference>
<sequence length="125" mass="14330">MADTDKKNDTKERTFLMLKPDAVHRGLIADIIKRFEQKGFKLVSLKFTKVWEGLRVVKTCRDILGETDPAKSKPGSVRGDFSIHIGRNICHGSDSVATAKREIALWFKDDELVDWTPVTHDWIYE</sequence>
<evidence type="ECO:0000256" key="5">
    <source>
        <dbReference type="ARBA" id="ARBA00022777"/>
    </source>
</evidence>
<evidence type="ECO:0000256" key="2">
    <source>
        <dbReference type="ARBA" id="ARBA00008142"/>
    </source>
</evidence>
<evidence type="ECO:0000259" key="9">
    <source>
        <dbReference type="SMART" id="SM00562"/>
    </source>
</evidence>
<dbReference type="AlphaFoldDB" id="A0A9X0CVH7"/>
<evidence type="ECO:0000256" key="6">
    <source>
        <dbReference type="ARBA" id="ARBA00022840"/>
    </source>
</evidence>
<feature type="active site" description="Pros-phosphohistidine intermediate" evidence="7">
    <location>
        <position position="91"/>
    </location>
</feature>
<evidence type="ECO:0000256" key="1">
    <source>
        <dbReference type="ARBA" id="ARBA00001946"/>
    </source>
</evidence>
<comment type="catalytic activity">
    <reaction evidence="8">
        <text>a 2'-deoxyribonucleoside 5'-diphosphate + ATP = a 2'-deoxyribonucleoside 5'-triphosphate + ADP</text>
        <dbReference type="Rhea" id="RHEA:44640"/>
        <dbReference type="ChEBI" id="CHEBI:30616"/>
        <dbReference type="ChEBI" id="CHEBI:61560"/>
        <dbReference type="ChEBI" id="CHEBI:73316"/>
        <dbReference type="ChEBI" id="CHEBI:456216"/>
        <dbReference type="EC" id="2.7.4.6"/>
    </reaction>
</comment>
<feature type="binding site" evidence="7">
    <location>
        <position position="88"/>
    </location>
    <ligand>
        <name>ATP</name>
        <dbReference type="ChEBI" id="CHEBI:30616"/>
    </ligand>
</feature>
<keyword evidence="4 8" id="KW-0547">Nucleotide-binding</keyword>
<protein>
    <recommendedName>
        <fullName evidence="8">Nucleoside diphosphate kinase</fullName>
        <ecNumber evidence="8">2.7.4.6</ecNumber>
    </recommendedName>
</protein>
<dbReference type="Proteomes" id="UP001163046">
    <property type="component" value="Unassembled WGS sequence"/>
</dbReference>
<dbReference type="InterPro" id="IPR023005">
    <property type="entry name" value="Nucleoside_diP_kinase_AS"/>
</dbReference>
<accession>A0A9X0CVH7</accession>
<name>A0A9X0CVH7_9CNID</name>
<gene>
    <name evidence="10" type="ORF">OS493_030690</name>
</gene>
<feature type="domain" description="Nucleoside diphosphate kinase-like" evidence="9">
    <location>
        <begin position="11"/>
        <end position="114"/>
    </location>
</feature>
<dbReference type="FunFam" id="3.30.70.141:FF:000039">
    <property type="entry name" value="Nucleoside diphosphate kinase B"/>
    <property type="match status" value="1"/>
</dbReference>
<keyword evidence="5 8" id="KW-0418">Kinase</keyword>
<dbReference type="Gene3D" id="3.30.70.141">
    <property type="entry name" value="Nucleoside diphosphate kinase-like domain"/>
    <property type="match status" value="2"/>
</dbReference>
<evidence type="ECO:0000256" key="8">
    <source>
        <dbReference type="RuleBase" id="RU004013"/>
    </source>
</evidence>